<gene>
    <name evidence="8" type="primary">LOC115196489</name>
</gene>
<dbReference type="GeneTree" id="ENSGT01040000240385"/>
<dbReference type="InterPro" id="IPR050143">
    <property type="entry name" value="TRIM/RBCC"/>
</dbReference>
<dbReference type="PRINTS" id="PR01407">
    <property type="entry name" value="BUTYPHLNCDUF"/>
</dbReference>
<evidence type="ECO:0000256" key="3">
    <source>
        <dbReference type="ARBA" id="ARBA00022833"/>
    </source>
</evidence>
<dbReference type="Proteomes" id="UP000472277">
    <property type="component" value="Chromosome 6"/>
</dbReference>
<dbReference type="InterPro" id="IPR027370">
    <property type="entry name" value="Znf-RING_euk"/>
</dbReference>
<sequence>MSTSSNVLSEEQFLCSVCLDVFTEPVSIPCGHNFCKVCIREYWNSTVLCQCPLCKDTFNRRPEPKTNTTLRDVADHFKRMKVTDGEESSSKPGGVAPVQQMIQERLQKVKEIKYSVELSQRDAEREIAGSVEVFTALVRSIERSQGEVIKEVEEKQKAAERQAERLIEELEQEITELQRRGTGLDHVHLIKRFPSPIKDWSEISVHRDLHVGTVRRALSRLEETLQKEMEKSWDPELRRLQQWSVDVTLDPDTAHCKLIVSEDRKQVSYGDIRQILPDLPERFECYLSVLGKEGFSSGRFHFEVQVRGKIEWQVGVARESIIRKGQTAVSPEGGLWALYMNRNKYVAKDTPPIPLFLSQKPQKVGVFVDYEEGQISFYDVENRSHIYSFIGCIFTEKLYPYLNPCDNEEGPNTAPLVISPVNHTDRIGVQKGNR</sequence>
<name>A0A674BP03_SALTR</name>
<evidence type="ECO:0000256" key="4">
    <source>
        <dbReference type="PROSITE-ProRule" id="PRU00175"/>
    </source>
</evidence>
<evidence type="ECO:0000256" key="2">
    <source>
        <dbReference type="ARBA" id="ARBA00022771"/>
    </source>
</evidence>
<dbReference type="Pfam" id="PF13765">
    <property type="entry name" value="PRY"/>
    <property type="match status" value="1"/>
</dbReference>
<dbReference type="PROSITE" id="PS50188">
    <property type="entry name" value="B302_SPRY"/>
    <property type="match status" value="1"/>
</dbReference>
<dbReference type="Pfam" id="PF25600">
    <property type="entry name" value="TRIM_CC"/>
    <property type="match status" value="1"/>
</dbReference>
<dbReference type="InterPro" id="IPR058030">
    <property type="entry name" value="TRIM8/14/16/25/29/45/65_CC"/>
</dbReference>
<dbReference type="Ensembl" id="ENSSTUT00000077224.1">
    <property type="protein sequence ID" value="ENSSTUP00000072756.1"/>
    <property type="gene ID" value="ENSSTUG00000031816.1"/>
</dbReference>
<dbReference type="InterPro" id="IPR001841">
    <property type="entry name" value="Znf_RING"/>
</dbReference>
<dbReference type="InterPro" id="IPR006574">
    <property type="entry name" value="PRY"/>
</dbReference>
<reference evidence="8" key="1">
    <citation type="submission" date="2025-08" db="UniProtKB">
        <authorList>
            <consortium name="Ensembl"/>
        </authorList>
    </citation>
    <scope>IDENTIFICATION</scope>
</reference>
<keyword evidence="1" id="KW-0479">Metal-binding</keyword>
<evidence type="ECO:0000313" key="9">
    <source>
        <dbReference type="Proteomes" id="UP000472277"/>
    </source>
</evidence>
<dbReference type="InParanoid" id="A0A674BP03"/>
<dbReference type="OMA" id="KERFECY"/>
<dbReference type="RefSeq" id="XP_029613228.1">
    <property type="nucleotide sequence ID" value="XM_029757368.1"/>
</dbReference>
<dbReference type="InterPro" id="IPR003879">
    <property type="entry name" value="Butyrophylin_SPRY"/>
</dbReference>
<evidence type="ECO:0000256" key="5">
    <source>
        <dbReference type="SAM" id="Coils"/>
    </source>
</evidence>
<dbReference type="InterPro" id="IPR001870">
    <property type="entry name" value="B30.2/SPRY"/>
</dbReference>
<dbReference type="Gene3D" id="3.30.40.10">
    <property type="entry name" value="Zinc/RING finger domain, C3HC4 (zinc finger)"/>
    <property type="match status" value="1"/>
</dbReference>
<proteinExistence type="predicted"/>
<keyword evidence="5" id="KW-0175">Coiled coil</keyword>
<dbReference type="InterPro" id="IPR017907">
    <property type="entry name" value="Znf_RING_CS"/>
</dbReference>
<dbReference type="OrthoDB" id="6270329at2759"/>
<evidence type="ECO:0000259" key="7">
    <source>
        <dbReference type="PROSITE" id="PS50188"/>
    </source>
</evidence>
<dbReference type="SUPFAM" id="SSF49899">
    <property type="entry name" value="Concanavalin A-like lectins/glucanases"/>
    <property type="match status" value="1"/>
</dbReference>
<dbReference type="SMART" id="SM00184">
    <property type="entry name" value="RING"/>
    <property type="match status" value="1"/>
</dbReference>
<keyword evidence="9" id="KW-1185">Reference proteome</keyword>
<feature type="coiled-coil region" evidence="5">
    <location>
        <begin position="149"/>
        <end position="187"/>
    </location>
</feature>
<evidence type="ECO:0000256" key="1">
    <source>
        <dbReference type="ARBA" id="ARBA00022723"/>
    </source>
</evidence>
<dbReference type="InterPro" id="IPR003877">
    <property type="entry name" value="SPRY_dom"/>
</dbReference>
<dbReference type="PANTHER" id="PTHR24103">
    <property type="entry name" value="E3 UBIQUITIN-PROTEIN LIGASE TRIM"/>
    <property type="match status" value="1"/>
</dbReference>
<dbReference type="CDD" id="cd13733">
    <property type="entry name" value="SPRY_PRY_C-I_1"/>
    <property type="match status" value="1"/>
</dbReference>
<dbReference type="InterPro" id="IPR043136">
    <property type="entry name" value="B30.2/SPRY_sf"/>
</dbReference>
<dbReference type="Pfam" id="PF13445">
    <property type="entry name" value="zf-RING_UBOX"/>
    <property type="match status" value="1"/>
</dbReference>
<keyword evidence="2 4" id="KW-0863">Zinc-finger</keyword>
<keyword evidence="3" id="KW-0862">Zinc</keyword>
<dbReference type="Pfam" id="PF00622">
    <property type="entry name" value="SPRY"/>
    <property type="match status" value="1"/>
</dbReference>
<organism evidence="8 9">
    <name type="scientific">Salmo trutta</name>
    <name type="common">Brown trout</name>
    <dbReference type="NCBI Taxonomy" id="8032"/>
    <lineage>
        <taxon>Eukaryota</taxon>
        <taxon>Metazoa</taxon>
        <taxon>Chordata</taxon>
        <taxon>Craniata</taxon>
        <taxon>Vertebrata</taxon>
        <taxon>Euteleostomi</taxon>
        <taxon>Actinopterygii</taxon>
        <taxon>Neopterygii</taxon>
        <taxon>Teleostei</taxon>
        <taxon>Protacanthopterygii</taxon>
        <taxon>Salmoniformes</taxon>
        <taxon>Salmonidae</taxon>
        <taxon>Salmoninae</taxon>
        <taxon>Salmo</taxon>
    </lineage>
</organism>
<dbReference type="PROSITE" id="PS50089">
    <property type="entry name" value="ZF_RING_2"/>
    <property type="match status" value="1"/>
</dbReference>
<feature type="domain" description="B30.2/SPRY" evidence="7">
    <location>
        <begin position="227"/>
        <end position="421"/>
    </location>
</feature>
<dbReference type="GO" id="GO:0008270">
    <property type="term" value="F:zinc ion binding"/>
    <property type="evidence" value="ECO:0007669"/>
    <property type="project" value="UniProtKB-KW"/>
</dbReference>
<dbReference type="SMART" id="SM00589">
    <property type="entry name" value="PRY"/>
    <property type="match status" value="1"/>
</dbReference>
<reference evidence="8" key="2">
    <citation type="submission" date="2025-09" db="UniProtKB">
        <authorList>
            <consortium name="Ensembl"/>
        </authorList>
    </citation>
    <scope>IDENTIFICATION</scope>
</reference>
<dbReference type="SMART" id="SM00449">
    <property type="entry name" value="SPRY"/>
    <property type="match status" value="1"/>
</dbReference>
<dbReference type="SUPFAM" id="SSF57850">
    <property type="entry name" value="RING/U-box"/>
    <property type="match status" value="1"/>
</dbReference>
<dbReference type="KEGG" id="stru:115196489"/>
<dbReference type="Gene3D" id="2.60.120.920">
    <property type="match status" value="1"/>
</dbReference>
<dbReference type="InterPro" id="IPR013320">
    <property type="entry name" value="ConA-like_dom_sf"/>
</dbReference>
<accession>A0A674BP03</accession>
<evidence type="ECO:0000259" key="6">
    <source>
        <dbReference type="PROSITE" id="PS50089"/>
    </source>
</evidence>
<dbReference type="GeneID" id="115196489"/>
<dbReference type="InterPro" id="IPR013083">
    <property type="entry name" value="Znf_RING/FYVE/PHD"/>
</dbReference>
<dbReference type="AlphaFoldDB" id="A0A674BP03"/>
<dbReference type="PROSITE" id="PS00518">
    <property type="entry name" value="ZF_RING_1"/>
    <property type="match status" value="1"/>
</dbReference>
<evidence type="ECO:0000313" key="8">
    <source>
        <dbReference type="Ensembl" id="ENSSTUP00000072756.1"/>
    </source>
</evidence>
<dbReference type="FunFam" id="2.60.120.920:FF:000004">
    <property type="entry name" value="Butyrophilin subfamily 1 member A1"/>
    <property type="match status" value="1"/>
</dbReference>
<protein>
    <submittedName>
        <fullName evidence="8">E3 ubiquitin-protein ligase TRIM39-like</fullName>
    </submittedName>
</protein>
<feature type="domain" description="RING-type" evidence="6">
    <location>
        <begin position="15"/>
        <end position="55"/>
    </location>
</feature>